<dbReference type="InterPro" id="IPR017853">
    <property type="entry name" value="GH"/>
</dbReference>
<proteinExistence type="inferred from homology"/>
<comment type="similarity">
    <text evidence="1 2">Belongs to the glycosyl hydrolase 31 family.</text>
</comment>
<dbReference type="EMBL" id="PEBK01000004">
    <property type="protein sequence ID" value="PJM75490.1"/>
    <property type="molecule type" value="Genomic_DNA"/>
</dbReference>
<evidence type="ECO:0000259" key="4">
    <source>
        <dbReference type="Pfam" id="PF01055"/>
    </source>
</evidence>
<dbReference type="GO" id="GO:0005975">
    <property type="term" value="P:carbohydrate metabolic process"/>
    <property type="evidence" value="ECO:0007669"/>
    <property type="project" value="InterPro"/>
</dbReference>
<name>A0A2M9HF98_9BIFI</name>
<feature type="compositionally biased region" description="Polar residues" evidence="3">
    <location>
        <begin position="10"/>
        <end position="32"/>
    </location>
</feature>
<feature type="compositionally biased region" description="Acidic residues" evidence="3">
    <location>
        <begin position="626"/>
        <end position="635"/>
    </location>
</feature>
<dbReference type="Gene3D" id="3.20.20.80">
    <property type="entry name" value="Glycosidases"/>
    <property type="match status" value="1"/>
</dbReference>
<feature type="domain" description="Glycoside hydrolase family 31 TIM barrel" evidence="4">
    <location>
        <begin position="195"/>
        <end position="515"/>
    </location>
</feature>
<dbReference type="GO" id="GO:0004553">
    <property type="term" value="F:hydrolase activity, hydrolyzing O-glycosyl compounds"/>
    <property type="evidence" value="ECO:0007669"/>
    <property type="project" value="InterPro"/>
</dbReference>
<sequence>MAFNRDFSTEIPTQTAKSTDAPTETASISPTGATPIDTAPNTDAASTNPTLPSFTVTERDGWLEIDTPHLHISYNQQPFTKEGLYATVKGIASTDNTWHYGDEQLRNLGGTYRTLDWANGRIPLDPGVNSTDGWAILDDSASNVIVDAPEVNGKPNPFGTWVTPKPESTTDLYLFGYGHRYREAVHDLYRLTGPTPLLPRFVLGNWWSRYHRYTESEYRELVERFEAEGLPFTTAVIDMDWHLVDDVDPKYGSGWTGYTWNRTFFPDPQRFLHWLHDHGMKTTLNVHPRDGVRAFEDQYAPMAEAMGIDPDTGEAVQFDLTDPRFMNAYFDRLHHPMEDEGVDFWWLDWQQGGVTRQRGLDPLWMLNHLHYLDSARTNAHREGEDADPAQKMDARPLTFSRYAGPGSHRYPIGFSGDTVVTWDSLRFQPEFTATASNIGYGWWSHDIGGHMFGYRDEELEARWYQLGTFSPINRLHSTDSPFNGKEPWNFHTEVREAMSETLRLRHMLIPYLYTMNWRAAREGEPIVQPLYWNWPEIRDAYKLTDEFRFGTELLVAPIVSPAEKSVQMAKADVWLPQGTWFDFFTGRHYVSAPVEGRRLEAWRGLDRMPVFAKAGAIVPMQVEPETGPEDGDAGDGDGSNGGERLNSVANPKALRVLVFPGADGEFTMVEDDGAPECSVRTATTTFALDLGVNMDQDAGVSAYGQPATFTIGAASGPAADDPAVIPAEREWEIVFRGVAETAATVSFGGAPAVEAAAEYDPATLSLTVSLPATPSDETVTITLAAGASTAENPLLDDVFAVLKDAQMYYLTKEKAYAMIRDLGANALPGLATLEDLHGVDESRYNDSHMPQPVIQALTEVLTRE</sequence>
<keyword evidence="7" id="KW-1185">Reference proteome</keyword>
<dbReference type="InterPro" id="IPR051816">
    <property type="entry name" value="Glycosyl_Hydrolase_31"/>
</dbReference>
<keyword evidence="2" id="KW-0378">Hydrolase</keyword>
<dbReference type="Pfam" id="PF21365">
    <property type="entry name" value="Glyco_hydro_31_3rd"/>
    <property type="match status" value="1"/>
</dbReference>
<evidence type="ECO:0000256" key="3">
    <source>
        <dbReference type="SAM" id="MobiDB-lite"/>
    </source>
</evidence>
<dbReference type="CDD" id="cd06595">
    <property type="entry name" value="GH31_u1"/>
    <property type="match status" value="1"/>
</dbReference>
<feature type="domain" description="Glycosyl hydrolase family 31 C-terminal" evidence="5">
    <location>
        <begin position="523"/>
        <end position="618"/>
    </location>
</feature>
<dbReference type="Pfam" id="PF01055">
    <property type="entry name" value="Glyco_hydro_31_2nd"/>
    <property type="match status" value="1"/>
</dbReference>
<dbReference type="OrthoDB" id="176168at2"/>
<evidence type="ECO:0000256" key="2">
    <source>
        <dbReference type="RuleBase" id="RU361185"/>
    </source>
</evidence>
<dbReference type="PANTHER" id="PTHR43863:SF2">
    <property type="entry name" value="MALTASE-GLUCOAMYLASE"/>
    <property type="match status" value="1"/>
</dbReference>
<dbReference type="PANTHER" id="PTHR43863">
    <property type="entry name" value="HYDROLASE, PUTATIVE (AFU_ORTHOLOGUE AFUA_1G03140)-RELATED"/>
    <property type="match status" value="1"/>
</dbReference>
<feature type="region of interest" description="Disordered" evidence="3">
    <location>
        <begin position="1"/>
        <end position="53"/>
    </location>
</feature>
<evidence type="ECO:0000313" key="6">
    <source>
        <dbReference type="EMBL" id="PJM75490.1"/>
    </source>
</evidence>
<feature type="region of interest" description="Disordered" evidence="3">
    <location>
        <begin position="619"/>
        <end position="646"/>
    </location>
</feature>
<protein>
    <submittedName>
        <fullName evidence="6">Alpha-glucosidase</fullName>
    </submittedName>
</protein>
<accession>A0A2M9HF98</accession>
<evidence type="ECO:0000256" key="1">
    <source>
        <dbReference type="ARBA" id="ARBA00007806"/>
    </source>
</evidence>
<dbReference type="InterPro" id="IPR013780">
    <property type="entry name" value="Glyco_hydro_b"/>
</dbReference>
<dbReference type="Proteomes" id="UP000231451">
    <property type="component" value="Unassembled WGS sequence"/>
</dbReference>
<dbReference type="InterPro" id="IPR000322">
    <property type="entry name" value="Glyco_hydro_31_TIM"/>
</dbReference>
<evidence type="ECO:0000259" key="5">
    <source>
        <dbReference type="Pfam" id="PF21365"/>
    </source>
</evidence>
<gene>
    <name evidence="6" type="ORF">CSQ87_04920</name>
</gene>
<feature type="compositionally biased region" description="Polar residues" evidence="3">
    <location>
        <begin position="39"/>
        <end position="53"/>
    </location>
</feature>
<dbReference type="Gene3D" id="2.60.40.1180">
    <property type="entry name" value="Golgi alpha-mannosidase II"/>
    <property type="match status" value="2"/>
</dbReference>
<evidence type="ECO:0000313" key="7">
    <source>
        <dbReference type="Proteomes" id="UP000231451"/>
    </source>
</evidence>
<dbReference type="AlphaFoldDB" id="A0A2M9HF98"/>
<comment type="caution">
    <text evidence="6">The sequence shown here is derived from an EMBL/GenBank/DDBJ whole genome shotgun (WGS) entry which is preliminary data.</text>
</comment>
<keyword evidence="2" id="KW-0326">Glycosidase</keyword>
<dbReference type="SUPFAM" id="SSF51445">
    <property type="entry name" value="(Trans)glycosidases"/>
    <property type="match status" value="1"/>
</dbReference>
<dbReference type="SUPFAM" id="SSF51011">
    <property type="entry name" value="Glycosyl hydrolase domain"/>
    <property type="match status" value="1"/>
</dbReference>
<organism evidence="6 7">
    <name type="scientific">Bifidobacterium simiarum</name>
    <dbReference type="NCBI Taxonomy" id="2045441"/>
    <lineage>
        <taxon>Bacteria</taxon>
        <taxon>Bacillati</taxon>
        <taxon>Actinomycetota</taxon>
        <taxon>Actinomycetes</taxon>
        <taxon>Bifidobacteriales</taxon>
        <taxon>Bifidobacteriaceae</taxon>
        <taxon>Bifidobacterium</taxon>
    </lineage>
</organism>
<reference evidence="6 7" key="1">
    <citation type="submission" date="2017-10" db="EMBL/GenBank/DDBJ databases">
        <title>Draft genome sequences of strains TRE 1, TRE 9, TRE H and TRI 7, isolated from tamarins, belonging to four potential novel Bifidobacterium species.</title>
        <authorList>
            <person name="Mattarelli P."/>
            <person name="Modesto M."/>
            <person name="Puglisi E."/>
            <person name="Morelli L."/>
            <person name="Spezio C."/>
            <person name="Bonetti A."/>
            <person name="Sandri C."/>
        </authorList>
    </citation>
    <scope>NUCLEOTIDE SEQUENCE [LARGE SCALE GENOMIC DNA]</scope>
    <source>
        <strain evidence="7">TRI7</strain>
    </source>
</reference>
<dbReference type="InterPro" id="IPR048395">
    <property type="entry name" value="Glyco_hydro_31_C"/>
</dbReference>